<evidence type="ECO:0000313" key="3">
    <source>
        <dbReference type="Proteomes" id="UP001175000"/>
    </source>
</evidence>
<evidence type="ECO:0000313" key="2">
    <source>
        <dbReference type="EMBL" id="KAK0617315.1"/>
    </source>
</evidence>
<evidence type="ECO:0000256" key="1">
    <source>
        <dbReference type="SAM" id="MobiDB-lite"/>
    </source>
</evidence>
<name>A0AA40BXJ8_9PEZI</name>
<feature type="compositionally biased region" description="Basic and acidic residues" evidence="1">
    <location>
        <begin position="348"/>
        <end position="368"/>
    </location>
</feature>
<feature type="compositionally biased region" description="Basic and acidic residues" evidence="1">
    <location>
        <begin position="199"/>
        <end position="209"/>
    </location>
</feature>
<feature type="region of interest" description="Disordered" evidence="1">
    <location>
        <begin position="199"/>
        <end position="368"/>
    </location>
</feature>
<feature type="compositionally biased region" description="Low complexity" evidence="1">
    <location>
        <begin position="271"/>
        <end position="281"/>
    </location>
</feature>
<feature type="compositionally biased region" description="Pro residues" evidence="1">
    <location>
        <begin position="216"/>
        <end position="229"/>
    </location>
</feature>
<dbReference type="Proteomes" id="UP001175000">
    <property type="component" value="Unassembled WGS sequence"/>
</dbReference>
<accession>A0AA40BXJ8</accession>
<organism evidence="2 3">
    <name type="scientific">Immersiella caudata</name>
    <dbReference type="NCBI Taxonomy" id="314043"/>
    <lineage>
        <taxon>Eukaryota</taxon>
        <taxon>Fungi</taxon>
        <taxon>Dikarya</taxon>
        <taxon>Ascomycota</taxon>
        <taxon>Pezizomycotina</taxon>
        <taxon>Sordariomycetes</taxon>
        <taxon>Sordariomycetidae</taxon>
        <taxon>Sordariales</taxon>
        <taxon>Lasiosphaeriaceae</taxon>
        <taxon>Immersiella</taxon>
    </lineage>
</organism>
<dbReference type="AlphaFoldDB" id="A0AA40BXJ8"/>
<feature type="compositionally biased region" description="Polar residues" evidence="1">
    <location>
        <begin position="325"/>
        <end position="336"/>
    </location>
</feature>
<feature type="compositionally biased region" description="Polar residues" evidence="1">
    <location>
        <begin position="235"/>
        <end position="246"/>
    </location>
</feature>
<sequence>MATGSNGDGSPYERARFYSHDEIVQERTDRAAALREIAAQGPPRPWYHLTNYWPGSSRKLLERRFNTLQRFEKDAGRPLTNREAFRLVELLGEADRIRSFSDDVSVVATWYLWHRGRAVGRFPFGFWHVPNYNAFGIGRFFVVQGQRARVMWSIARFAAYYALVEPTCGVLFNSYTTVKVVGAINSDSTLKPMLQDIHRTQEARRDARGIQRKGRPPAPAPGAAYPPLPQERVPYSQQTQAYQEPSQEPERGGDDGPSGLGDEPNYHDEPASSQPASSQSAYPPPRTSGSAWDRLRKSAATPDSGSADGGQRVKPSSWAERRQRAQQGATDSYSFSDQDQEQAAAKDQAQREFDAMLERERRNASRDS</sequence>
<gene>
    <name evidence="2" type="ORF">B0T14DRAFT_568829</name>
</gene>
<reference evidence="2" key="1">
    <citation type="submission" date="2023-06" db="EMBL/GenBank/DDBJ databases">
        <title>Genome-scale phylogeny and comparative genomics of the fungal order Sordariales.</title>
        <authorList>
            <consortium name="Lawrence Berkeley National Laboratory"/>
            <person name="Hensen N."/>
            <person name="Bonometti L."/>
            <person name="Westerberg I."/>
            <person name="Brannstrom I.O."/>
            <person name="Guillou S."/>
            <person name="Cros-Aarteil S."/>
            <person name="Calhoun S."/>
            <person name="Haridas S."/>
            <person name="Kuo A."/>
            <person name="Mondo S."/>
            <person name="Pangilinan J."/>
            <person name="Riley R."/>
            <person name="Labutti K."/>
            <person name="Andreopoulos B."/>
            <person name="Lipzen A."/>
            <person name="Chen C."/>
            <person name="Yanf M."/>
            <person name="Daum C."/>
            <person name="Ng V."/>
            <person name="Clum A."/>
            <person name="Steindorff A."/>
            <person name="Ohm R."/>
            <person name="Martin F."/>
            <person name="Silar P."/>
            <person name="Natvig D."/>
            <person name="Lalanne C."/>
            <person name="Gautier V."/>
            <person name="Ament-Velasquez S.L."/>
            <person name="Kruys A."/>
            <person name="Hutchinson M.I."/>
            <person name="Powell A.J."/>
            <person name="Barry K."/>
            <person name="Miller A.N."/>
            <person name="Grigoriev I.V."/>
            <person name="Debuchy R."/>
            <person name="Gladieux P."/>
            <person name="Thoren M.H."/>
            <person name="Johannesson H."/>
        </authorList>
    </citation>
    <scope>NUCLEOTIDE SEQUENCE</scope>
    <source>
        <strain evidence="2">CBS 606.72</strain>
    </source>
</reference>
<protein>
    <submittedName>
        <fullName evidence="2">Uncharacterized protein</fullName>
    </submittedName>
</protein>
<proteinExistence type="predicted"/>
<comment type="caution">
    <text evidence="2">The sequence shown here is derived from an EMBL/GenBank/DDBJ whole genome shotgun (WGS) entry which is preliminary data.</text>
</comment>
<dbReference type="EMBL" id="JAULSU010000005">
    <property type="protein sequence ID" value="KAK0617315.1"/>
    <property type="molecule type" value="Genomic_DNA"/>
</dbReference>
<keyword evidence="3" id="KW-1185">Reference proteome</keyword>